<accession>A0A9J5YUP8</accession>
<evidence type="ECO:0000256" key="1">
    <source>
        <dbReference type="ARBA" id="ARBA00004496"/>
    </source>
</evidence>
<dbReference type="InterPro" id="IPR005762">
    <property type="entry name" value="MurD"/>
</dbReference>
<dbReference type="SUPFAM" id="SSF51984">
    <property type="entry name" value="MurCD N-terminal domain"/>
    <property type="match status" value="1"/>
</dbReference>
<comment type="subcellular location">
    <subcellularLocation>
        <location evidence="1">Cytoplasm</location>
    </subcellularLocation>
</comment>
<evidence type="ECO:0000256" key="5">
    <source>
        <dbReference type="ARBA" id="ARBA00022741"/>
    </source>
</evidence>
<evidence type="ECO:0000256" key="2">
    <source>
        <dbReference type="ARBA" id="ARBA00004752"/>
    </source>
</evidence>
<dbReference type="SUPFAM" id="SSF53244">
    <property type="entry name" value="MurD-like peptide ligases, peptide-binding domain"/>
    <property type="match status" value="1"/>
</dbReference>
<dbReference type="Gene3D" id="3.40.1190.10">
    <property type="entry name" value="Mur-like, catalytic domain"/>
    <property type="match status" value="1"/>
</dbReference>
<evidence type="ECO:0000313" key="9">
    <source>
        <dbReference type="Proteomes" id="UP000824120"/>
    </source>
</evidence>
<protein>
    <recommendedName>
        <fullName evidence="7">Mur ligase central domain-containing protein</fullName>
    </recommendedName>
</protein>
<feature type="domain" description="Mur ligase central" evidence="7">
    <location>
        <begin position="145"/>
        <end position="326"/>
    </location>
</feature>
<proteinExistence type="inferred from homology"/>
<evidence type="ECO:0000256" key="6">
    <source>
        <dbReference type="ARBA" id="ARBA00022840"/>
    </source>
</evidence>
<gene>
    <name evidence="8" type="ORF">H5410_024996</name>
</gene>
<dbReference type="SUPFAM" id="SSF53623">
    <property type="entry name" value="MurD-like peptide ligases, catalytic domain"/>
    <property type="match status" value="1"/>
</dbReference>
<dbReference type="InterPro" id="IPR036615">
    <property type="entry name" value="Mur_ligase_C_dom_sf"/>
</dbReference>
<dbReference type="Pfam" id="PF21799">
    <property type="entry name" value="MurD-like_N"/>
    <property type="match status" value="1"/>
</dbReference>
<keyword evidence="5" id="KW-0547">Nucleotide-binding</keyword>
<dbReference type="InterPro" id="IPR013221">
    <property type="entry name" value="Mur_ligase_cen"/>
</dbReference>
<dbReference type="OrthoDB" id="2017201at2759"/>
<dbReference type="GO" id="GO:0051301">
    <property type="term" value="P:cell division"/>
    <property type="evidence" value="ECO:0007669"/>
    <property type="project" value="InterPro"/>
</dbReference>
<keyword evidence="9" id="KW-1185">Reference proteome</keyword>
<dbReference type="InterPro" id="IPR036565">
    <property type="entry name" value="Mur-like_cat_sf"/>
</dbReference>
<keyword evidence="4" id="KW-0436">Ligase</keyword>
<dbReference type="AlphaFoldDB" id="A0A9J5YUP8"/>
<dbReference type="Proteomes" id="UP000824120">
    <property type="component" value="Chromosome 5"/>
</dbReference>
<comment type="caution">
    <text evidence="8">The sequence shown here is derived from an EMBL/GenBank/DDBJ whole genome shotgun (WGS) entry which is preliminary data.</text>
</comment>
<evidence type="ECO:0000313" key="8">
    <source>
        <dbReference type="EMBL" id="KAG5603504.1"/>
    </source>
</evidence>
<dbReference type="GO" id="GO:0008360">
    <property type="term" value="P:regulation of cell shape"/>
    <property type="evidence" value="ECO:0007669"/>
    <property type="project" value="InterPro"/>
</dbReference>
<dbReference type="Gene3D" id="3.90.190.20">
    <property type="entry name" value="Mur ligase, C-terminal domain"/>
    <property type="match status" value="1"/>
</dbReference>
<dbReference type="EMBL" id="JACXVP010000005">
    <property type="protein sequence ID" value="KAG5603504.1"/>
    <property type="molecule type" value="Genomic_DNA"/>
</dbReference>
<comment type="pathway">
    <text evidence="2">Cell wall biogenesis; peptidoglycan biosynthesis.</text>
</comment>
<dbReference type="PANTHER" id="PTHR43692:SF1">
    <property type="entry name" value="UDP-N-ACETYLMURAMOYLALANINE--D-GLUTAMATE LIGASE"/>
    <property type="match status" value="1"/>
</dbReference>
<dbReference type="PANTHER" id="PTHR43692">
    <property type="entry name" value="UDP-N-ACETYLMURAMOYLALANINE--D-GLUTAMATE LIGASE"/>
    <property type="match status" value="1"/>
</dbReference>
<dbReference type="GO" id="GO:0005524">
    <property type="term" value="F:ATP binding"/>
    <property type="evidence" value="ECO:0007669"/>
    <property type="project" value="UniProtKB-KW"/>
</dbReference>
<dbReference type="GO" id="GO:0008764">
    <property type="term" value="F:UDP-N-acetylmuramoylalanine-D-glutamate ligase activity"/>
    <property type="evidence" value="ECO:0007669"/>
    <property type="project" value="InterPro"/>
</dbReference>
<evidence type="ECO:0000259" key="7">
    <source>
        <dbReference type="Pfam" id="PF08245"/>
    </source>
</evidence>
<keyword evidence="3" id="KW-0963">Cytoplasm</keyword>
<dbReference type="Gene3D" id="3.40.50.720">
    <property type="entry name" value="NAD(P)-binding Rossmann-like Domain"/>
    <property type="match status" value="1"/>
</dbReference>
<reference evidence="8 9" key="1">
    <citation type="submission" date="2020-09" db="EMBL/GenBank/DDBJ databases">
        <title>De no assembly of potato wild relative species, Solanum commersonii.</title>
        <authorList>
            <person name="Cho K."/>
        </authorList>
    </citation>
    <scope>NUCLEOTIDE SEQUENCE [LARGE SCALE GENOMIC DNA]</scope>
    <source>
        <strain evidence="8">LZ3.2</strain>
        <tissue evidence="8">Leaf</tissue>
    </source>
</reference>
<name>A0A9J5YUP8_SOLCO</name>
<dbReference type="Pfam" id="PF08245">
    <property type="entry name" value="Mur_ligase_M"/>
    <property type="match status" value="1"/>
</dbReference>
<dbReference type="NCBIfam" id="TIGR01087">
    <property type="entry name" value="murD"/>
    <property type="match status" value="1"/>
</dbReference>
<evidence type="ECO:0000256" key="4">
    <source>
        <dbReference type="ARBA" id="ARBA00022598"/>
    </source>
</evidence>
<dbReference type="GO" id="GO:0005737">
    <property type="term" value="C:cytoplasm"/>
    <property type="evidence" value="ECO:0007669"/>
    <property type="project" value="UniProtKB-SubCell"/>
</dbReference>
<keyword evidence="6" id="KW-0067">ATP-binding</keyword>
<dbReference type="HAMAP" id="MF_00639">
    <property type="entry name" value="MurD"/>
    <property type="match status" value="1"/>
</dbReference>
<organism evidence="8 9">
    <name type="scientific">Solanum commersonii</name>
    <name type="common">Commerson's wild potato</name>
    <name type="synonym">Commerson's nightshade</name>
    <dbReference type="NCBI Taxonomy" id="4109"/>
    <lineage>
        <taxon>Eukaryota</taxon>
        <taxon>Viridiplantae</taxon>
        <taxon>Streptophyta</taxon>
        <taxon>Embryophyta</taxon>
        <taxon>Tracheophyta</taxon>
        <taxon>Spermatophyta</taxon>
        <taxon>Magnoliopsida</taxon>
        <taxon>eudicotyledons</taxon>
        <taxon>Gunneridae</taxon>
        <taxon>Pentapetalae</taxon>
        <taxon>asterids</taxon>
        <taxon>lamiids</taxon>
        <taxon>Solanales</taxon>
        <taxon>Solanaceae</taxon>
        <taxon>Solanoideae</taxon>
        <taxon>Solaneae</taxon>
        <taxon>Solanum</taxon>
    </lineage>
</organism>
<sequence>MLKPSTLKVSSKLVNSHTKIQSCYPEQDLKGQKVAIIGLGKSGSAATKLALARGASVIAIDQNENSGSTFNINNGFLDLKNADLKTFFGHFDDKNLKEADIVVVSPGIPLEKYGIQSMICSGKEILSELDFAAQVIPSCTKVLAVTGTNGKSTVTTFAGQILNHLGFETFVGGNLGVPLSEAGFHSSNRRPLEVAVVEVSSYQLEIPPKYFCPSVAVILNLTPDHLERHQTMKNYAAIKCRIFSHMRGNKIGILPLGNPYLDEAVMDHADGVSLAWIGGSPGVNVDVEAKIAELKLPTIGCVSQLQLSELKAVGKHNYTNAAVAALSVLGLDIEIKAEAFSSTISKLTTLPHRMQVVHVDDEGVVWVDDSKATNVEATYFGLIGFELKSVVLLGGVAKEVKMKGSNGLEQLVEPLRHHRGVITFGFSGKMIQKTLCANGLTIPCLNAETLKDAVSLARSIAQRGDAIVLSPGCASFDEFRNFEHRGRIFKELAPSVQSD</sequence>
<evidence type="ECO:0000256" key="3">
    <source>
        <dbReference type="ARBA" id="ARBA00022490"/>
    </source>
</evidence>